<feature type="transmembrane region" description="Helical" evidence="7">
    <location>
        <begin position="179"/>
        <end position="199"/>
    </location>
</feature>
<keyword evidence="3 7" id="KW-1133">Transmembrane helix</keyword>
<feature type="transmembrane region" description="Helical" evidence="7">
    <location>
        <begin position="12"/>
        <end position="31"/>
    </location>
</feature>
<accession>A0AA40EXD5</accession>
<dbReference type="GO" id="GO:0016020">
    <property type="term" value="C:membrane"/>
    <property type="evidence" value="ECO:0007669"/>
    <property type="project" value="UniProtKB-SubCell"/>
</dbReference>
<evidence type="ECO:0000259" key="8">
    <source>
        <dbReference type="Pfam" id="PF20684"/>
    </source>
</evidence>
<evidence type="ECO:0000256" key="2">
    <source>
        <dbReference type="ARBA" id="ARBA00022692"/>
    </source>
</evidence>
<dbReference type="PANTHER" id="PTHR33048">
    <property type="entry name" value="PTH11-LIKE INTEGRAL MEMBRANE PROTEIN (AFU_ORTHOLOGUE AFUA_5G11245)"/>
    <property type="match status" value="1"/>
</dbReference>
<dbReference type="InterPro" id="IPR049326">
    <property type="entry name" value="Rhodopsin_dom_fungi"/>
</dbReference>
<comment type="similarity">
    <text evidence="5">Belongs to the SAT4 family.</text>
</comment>
<evidence type="ECO:0000313" key="10">
    <source>
        <dbReference type="Proteomes" id="UP001172155"/>
    </source>
</evidence>
<keyword evidence="10" id="KW-1185">Reference proteome</keyword>
<dbReference type="Proteomes" id="UP001172155">
    <property type="component" value="Unassembled WGS sequence"/>
</dbReference>
<comment type="caution">
    <text evidence="9">The sequence shown here is derived from an EMBL/GenBank/DDBJ whole genome shotgun (WGS) entry which is preliminary data.</text>
</comment>
<evidence type="ECO:0000256" key="4">
    <source>
        <dbReference type="ARBA" id="ARBA00023136"/>
    </source>
</evidence>
<dbReference type="PANTHER" id="PTHR33048:SF167">
    <property type="entry name" value="INTEGRAL MEMBRANE PROTEIN"/>
    <property type="match status" value="1"/>
</dbReference>
<evidence type="ECO:0000313" key="9">
    <source>
        <dbReference type="EMBL" id="KAK0747156.1"/>
    </source>
</evidence>
<proteinExistence type="inferred from homology"/>
<keyword evidence="2 7" id="KW-0812">Transmembrane</keyword>
<protein>
    <recommendedName>
        <fullName evidence="8">Rhodopsin domain-containing protein</fullName>
    </recommendedName>
</protein>
<name>A0AA40EXD5_9PEZI</name>
<dbReference type="AlphaFoldDB" id="A0AA40EXD5"/>
<feature type="compositionally biased region" description="Polar residues" evidence="6">
    <location>
        <begin position="286"/>
        <end position="305"/>
    </location>
</feature>
<feature type="transmembrane region" description="Helical" evidence="7">
    <location>
        <begin position="51"/>
        <end position="74"/>
    </location>
</feature>
<feature type="transmembrane region" description="Helical" evidence="7">
    <location>
        <begin position="211"/>
        <end position="236"/>
    </location>
</feature>
<evidence type="ECO:0000256" key="3">
    <source>
        <dbReference type="ARBA" id="ARBA00022989"/>
    </source>
</evidence>
<keyword evidence="4 7" id="KW-0472">Membrane</keyword>
<dbReference type="EMBL" id="JAUKUD010000004">
    <property type="protein sequence ID" value="KAK0747156.1"/>
    <property type="molecule type" value="Genomic_DNA"/>
</dbReference>
<feature type="compositionally biased region" description="Low complexity" evidence="6">
    <location>
        <begin position="375"/>
        <end position="386"/>
    </location>
</feature>
<feature type="transmembrane region" description="Helical" evidence="7">
    <location>
        <begin position="127"/>
        <end position="148"/>
    </location>
</feature>
<dbReference type="Pfam" id="PF20684">
    <property type="entry name" value="Fung_rhodopsin"/>
    <property type="match status" value="1"/>
</dbReference>
<reference evidence="9" key="1">
    <citation type="submission" date="2023-06" db="EMBL/GenBank/DDBJ databases">
        <title>Genome-scale phylogeny and comparative genomics of the fungal order Sordariales.</title>
        <authorList>
            <consortium name="Lawrence Berkeley National Laboratory"/>
            <person name="Hensen N."/>
            <person name="Bonometti L."/>
            <person name="Westerberg I."/>
            <person name="Brannstrom I.O."/>
            <person name="Guillou S."/>
            <person name="Cros-Aarteil S."/>
            <person name="Calhoun S."/>
            <person name="Haridas S."/>
            <person name="Kuo A."/>
            <person name="Mondo S."/>
            <person name="Pangilinan J."/>
            <person name="Riley R."/>
            <person name="LaButti K."/>
            <person name="Andreopoulos B."/>
            <person name="Lipzen A."/>
            <person name="Chen C."/>
            <person name="Yanf M."/>
            <person name="Daum C."/>
            <person name="Ng V."/>
            <person name="Clum A."/>
            <person name="Steindorff A."/>
            <person name="Ohm R."/>
            <person name="Martin F."/>
            <person name="Silar P."/>
            <person name="Natvig D."/>
            <person name="Lalanne C."/>
            <person name="Gautier V."/>
            <person name="Ament-velasquez S.L."/>
            <person name="Kruys A."/>
            <person name="Hutchinson M.I."/>
            <person name="Powell A.J."/>
            <person name="Barry K."/>
            <person name="Miller A.N."/>
            <person name="Grigoriev I.V."/>
            <person name="Debuchy R."/>
            <person name="Gladieux P."/>
            <person name="Thoren M.H."/>
            <person name="Johannesson H."/>
        </authorList>
    </citation>
    <scope>NUCLEOTIDE SEQUENCE</scope>
    <source>
        <strain evidence="9">SMH3187-1</strain>
    </source>
</reference>
<evidence type="ECO:0000256" key="5">
    <source>
        <dbReference type="ARBA" id="ARBA00038359"/>
    </source>
</evidence>
<feature type="domain" description="Rhodopsin" evidence="8">
    <location>
        <begin position="33"/>
        <end position="274"/>
    </location>
</feature>
<evidence type="ECO:0000256" key="7">
    <source>
        <dbReference type="SAM" id="Phobius"/>
    </source>
</evidence>
<evidence type="ECO:0000256" key="6">
    <source>
        <dbReference type="SAM" id="MobiDB-lite"/>
    </source>
</evidence>
<feature type="transmembrane region" description="Helical" evidence="7">
    <location>
        <begin position="94"/>
        <end position="115"/>
    </location>
</feature>
<feature type="transmembrane region" description="Helical" evidence="7">
    <location>
        <begin position="248"/>
        <end position="268"/>
    </location>
</feature>
<comment type="subcellular location">
    <subcellularLocation>
        <location evidence="1">Membrane</location>
        <topology evidence="1">Multi-pass membrane protein</topology>
    </subcellularLocation>
</comment>
<dbReference type="InterPro" id="IPR052337">
    <property type="entry name" value="SAT4-like"/>
</dbReference>
<gene>
    <name evidence="9" type="ORF">B0T18DRAFT_326246</name>
</gene>
<evidence type="ECO:0000256" key="1">
    <source>
        <dbReference type="ARBA" id="ARBA00004141"/>
    </source>
</evidence>
<organism evidence="9 10">
    <name type="scientific">Schizothecium vesticola</name>
    <dbReference type="NCBI Taxonomy" id="314040"/>
    <lineage>
        <taxon>Eukaryota</taxon>
        <taxon>Fungi</taxon>
        <taxon>Dikarya</taxon>
        <taxon>Ascomycota</taxon>
        <taxon>Pezizomycotina</taxon>
        <taxon>Sordariomycetes</taxon>
        <taxon>Sordariomycetidae</taxon>
        <taxon>Sordariales</taxon>
        <taxon>Schizotheciaceae</taxon>
        <taxon>Schizothecium</taxon>
    </lineage>
</organism>
<feature type="region of interest" description="Disordered" evidence="6">
    <location>
        <begin position="286"/>
        <end position="393"/>
    </location>
</feature>
<sequence>MPPLPSNPAEDASHKILGATLSVTVLAFIVWSMRMYVRLVMVRNVGMDDYFMSAAMGLVIAGEGVIISSLTHGAGKHLGDIPQEALPKGMKMNFISQPIFLIAICVVKLAVGSTLLRIANTKFYRRLIIGIMVFMSVYTIGCFFTIVLQCSDIRANWDYSIEHNCWSQETLQALSYTNVALNIITDLAFAVFIPGPMLWKLNVNRRTRATLLFALGLGVFACAAAFVKIGSIVNYGKAGDWLWDSQDISIWTVVECNVGLVAGSLPALRPMFKRILGTSLGYGNNKNSNTHGYQRHNSGTGQMNSRKSKHMGATTSDETSSEHAFNPAQEYEMARPRHGDAKPKPATSVNVFADADALSSEESVGRTKSDAKPPTGITKSTTTTVTYDLERQP</sequence>
<feature type="compositionally biased region" description="Basic and acidic residues" evidence="6">
    <location>
        <begin position="332"/>
        <end position="343"/>
    </location>
</feature>